<dbReference type="AlphaFoldDB" id="A0A7R8W4A1"/>
<evidence type="ECO:0000256" key="7">
    <source>
        <dbReference type="ARBA" id="ARBA00022989"/>
    </source>
</evidence>
<dbReference type="GO" id="GO:0032580">
    <property type="term" value="C:Golgi cisterna membrane"/>
    <property type="evidence" value="ECO:0007669"/>
    <property type="project" value="UniProtKB-SubCell"/>
</dbReference>
<dbReference type="PANTHER" id="PTHR46059">
    <property type="entry name" value="BETA-GALACTOSIDE ALPHA-2,6-SIALYLTRANSFERASE"/>
    <property type="match status" value="1"/>
</dbReference>
<protein>
    <recommendedName>
        <fullName evidence="13">beta-galactoside alpha-(2,6)-sialyltransferase</fullName>
        <ecNumber evidence="13">2.4.3.1</ecNumber>
    </recommendedName>
</protein>
<evidence type="ECO:0000256" key="5">
    <source>
        <dbReference type="ARBA" id="ARBA00022692"/>
    </source>
</evidence>
<comment type="similarity">
    <text evidence="2">Belongs to the glycosyltransferase 29 family.</text>
</comment>
<comment type="subcellular location">
    <subcellularLocation>
        <location evidence="1">Golgi apparatus</location>
        <location evidence="1">Golgi stack membrane</location>
        <topology evidence="1">Single-pass type II membrane protein</topology>
    </subcellularLocation>
</comment>
<keyword evidence="7" id="KW-1133">Transmembrane helix</keyword>
<evidence type="ECO:0000256" key="8">
    <source>
        <dbReference type="ARBA" id="ARBA00023034"/>
    </source>
</evidence>
<keyword evidence="6" id="KW-0735">Signal-anchor</keyword>
<keyword evidence="9" id="KW-0472">Membrane</keyword>
<name>A0A7R8W4A1_9CRUS</name>
<dbReference type="EC" id="2.4.3.1" evidence="13"/>
<organism evidence="14">
    <name type="scientific">Cyprideis torosa</name>
    <dbReference type="NCBI Taxonomy" id="163714"/>
    <lineage>
        <taxon>Eukaryota</taxon>
        <taxon>Metazoa</taxon>
        <taxon>Ecdysozoa</taxon>
        <taxon>Arthropoda</taxon>
        <taxon>Crustacea</taxon>
        <taxon>Oligostraca</taxon>
        <taxon>Ostracoda</taxon>
        <taxon>Podocopa</taxon>
        <taxon>Podocopida</taxon>
        <taxon>Cytherocopina</taxon>
        <taxon>Cytheroidea</taxon>
        <taxon>Cytherideidae</taxon>
        <taxon>Cyprideis</taxon>
    </lineage>
</organism>
<keyword evidence="11" id="KW-0325">Glycoprotein</keyword>
<evidence type="ECO:0000256" key="13">
    <source>
        <dbReference type="ARBA" id="ARBA00034329"/>
    </source>
</evidence>
<evidence type="ECO:0000256" key="3">
    <source>
        <dbReference type="ARBA" id="ARBA00022676"/>
    </source>
</evidence>
<evidence type="ECO:0000256" key="9">
    <source>
        <dbReference type="ARBA" id="ARBA00023136"/>
    </source>
</evidence>
<evidence type="ECO:0000256" key="6">
    <source>
        <dbReference type="ARBA" id="ARBA00022968"/>
    </source>
</evidence>
<evidence type="ECO:0000256" key="11">
    <source>
        <dbReference type="ARBA" id="ARBA00023180"/>
    </source>
</evidence>
<dbReference type="OrthoDB" id="10264956at2759"/>
<reference evidence="14" key="1">
    <citation type="submission" date="2020-11" db="EMBL/GenBank/DDBJ databases">
        <authorList>
            <person name="Tran Van P."/>
        </authorList>
    </citation>
    <scope>NUCLEOTIDE SEQUENCE</scope>
</reference>
<evidence type="ECO:0000256" key="2">
    <source>
        <dbReference type="ARBA" id="ARBA00006003"/>
    </source>
</evidence>
<keyword evidence="5" id="KW-0812">Transmembrane</keyword>
<gene>
    <name evidence="14" type="ORF">CTOB1V02_LOCUS1439</name>
</gene>
<evidence type="ECO:0000256" key="10">
    <source>
        <dbReference type="ARBA" id="ARBA00023157"/>
    </source>
</evidence>
<dbReference type="GO" id="GO:0097503">
    <property type="term" value="P:sialylation"/>
    <property type="evidence" value="ECO:0007669"/>
    <property type="project" value="TreeGrafter"/>
</dbReference>
<dbReference type="InterPro" id="IPR038578">
    <property type="entry name" value="GT29-like_sf"/>
</dbReference>
<dbReference type="Pfam" id="PF00777">
    <property type="entry name" value="Glyco_transf_29"/>
    <property type="match status" value="1"/>
</dbReference>
<accession>A0A7R8W4A1</accession>
<evidence type="ECO:0000256" key="4">
    <source>
        <dbReference type="ARBA" id="ARBA00022679"/>
    </source>
</evidence>
<sequence length="329" mass="38660">MEGKESRLYQESDSFYTFDDKERGIYRNLSKEQLRREMFAEVRLETLGEFLSPSHPLRPLLPKKKLQDYRHKSCVAVSNSGKLMGSKLGTFIDSHDVVLRFNHAPTRGFERDVGSKTTYRIVNNKLLNAYNSYFWQSTSNLKTFWDQLPFREILITYEDCNRIHDFHKNRDSEDISLMTREIYRMFDDNFYWLPYKNSLGKYIELLKAYPMEEMFYVIPDTQWALWDFLQRFTPTRINSKSPVSGFLATFILLYLCEEVSLVHFVPTAPSGRTSSCHYFEWKNPVCMYNEGHSSISLTLLLLNISETQETTAFETGILKLTGFSQLRSA</sequence>
<keyword evidence="8" id="KW-0333">Golgi apparatus</keyword>
<keyword evidence="4" id="KW-0808">Transferase</keyword>
<dbReference type="Gene3D" id="3.90.1480.20">
    <property type="entry name" value="Glycosyl transferase family 29"/>
    <property type="match status" value="1"/>
</dbReference>
<evidence type="ECO:0000313" key="14">
    <source>
        <dbReference type="EMBL" id="CAD7223455.1"/>
    </source>
</evidence>
<dbReference type="GO" id="GO:0003835">
    <property type="term" value="F:beta-galactoside alpha-2,6-sialyltransferase activity"/>
    <property type="evidence" value="ECO:0007669"/>
    <property type="project" value="UniProtKB-EC"/>
</dbReference>
<keyword evidence="10" id="KW-1015">Disulfide bond</keyword>
<dbReference type="EMBL" id="OB660203">
    <property type="protein sequence ID" value="CAD7223455.1"/>
    <property type="molecule type" value="Genomic_DNA"/>
</dbReference>
<comment type="catalytic activity">
    <reaction evidence="12">
        <text>a beta-D-galactoside + CMP-N-acetyl-beta-neuraminate = an N-acetyl-alpha-neuraminyl-(2-&gt;6)-beta-D-galactosyl derivative + CMP + H(+)</text>
        <dbReference type="Rhea" id="RHEA:52104"/>
        <dbReference type="ChEBI" id="CHEBI:15378"/>
        <dbReference type="ChEBI" id="CHEBI:28034"/>
        <dbReference type="ChEBI" id="CHEBI:57812"/>
        <dbReference type="ChEBI" id="CHEBI:60377"/>
        <dbReference type="ChEBI" id="CHEBI:136398"/>
        <dbReference type="EC" id="2.4.3.1"/>
    </reaction>
</comment>
<dbReference type="InterPro" id="IPR001675">
    <property type="entry name" value="Glyco_trans_29"/>
</dbReference>
<evidence type="ECO:0000256" key="12">
    <source>
        <dbReference type="ARBA" id="ARBA00034249"/>
    </source>
</evidence>
<proteinExistence type="inferred from homology"/>
<dbReference type="PANTHER" id="PTHR46059:SF1">
    <property type="entry name" value="BETA-GALACTOSIDE ALPHA-2,6-SIALYLTRANSFERASE"/>
    <property type="match status" value="1"/>
</dbReference>
<evidence type="ECO:0000256" key="1">
    <source>
        <dbReference type="ARBA" id="ARBA00004447"/>
    </source>
</evidence>
<keyword evidence="3" id="KW-0328">Glycosyltransferase</keyword>